<dbReference type="AlphaFoldDB" id="A0A9P4PYU6"/>
<organism evidence="2 3">
    <name type="scientific">Karstenula rhodostoma CBS 690.94</name>
    <dbReference type="NCBI Taxonomy" id="1392251"/>
    <lineage>
        <taxon>Eukaryota</taxon>
        <taxon>Fungi</taxon>
        <taxon>Dikarya</taxon>
        <taxon>Ascomycota</taxon>
        <taxon>Pezizomycotina</taxon>
        <taxon>Dothideomycetes</taxon>
        <taxon>Pleosporomycetidae</taxon>
        <taxon>Pleosporales</taxon>
        <taxon>Massarineae</taxon>
        <taxon>Didymosphaeriaceae</taxon>
        <taxon>Karstenula</taxon>
    </lineage>
</organism>
<feature type="compositionally biased region" description="Basic and acidic residues" evidence="1">
    <location>
        <begin position="438"/>
        <end position="447"/>
    </location>
</feature>
<feature type="compositionally biased region" description="Low complexity" evidence="1">
    <location>
        <begin position="378"/>
        <end position="388"/>
    </location>
</feature>
<feature type="compositionally biased region" description="Polar residues" evidence="1">
    <location>
        <begin position="177"/>
        <end position="199"/>
    </location>
</feature>
<protein>
    <submittedName>
        <fullName evidence="2">Uncharacterized protein</fullName>
    </submittedName>
</protein>
<evidence type="ECO:0000313" key="3">
    <source>
        <dbReference type="Proteomes" id="UP000799764"/>
    </source>
</evidence>
<reference evidence="2" key="1">
    <citation type="journal article" date="2020" name="Stud. Mycol.">
        <title>101 Dothideomycetes genomes: a test case for predicting lifestyles and emergence of pathogens.</title>
        <authorList>
            <person name="Haridas S."/>
            <person name="Albert R."/>
            <person name="Binder M."/>
            <person name="Bloem J."/>
            <person name="Labutti K."/>
            <person name="Salamov A."/>
            <person name="Andreopoulos B."/>
            <person name="Baker S."/>
            <person name="Barry K."/>
            <person name="Bills G."/>
            <person name="Bluhm B."/>
            <person name="Cannon C."/>
            <person name="Castanera R."/>
            <person name="Culley D."/>
            <person name="Daum C."/>
            <person name="Ezra D."/>
            <person name="Gonzalez J."/>
            <person name="Henrissat B."/>
            <person name="Kuo A."/>
            <person name="Liang C."/>
            <person name="Lipzen A."/>
            <person name="Lutzoni F."/>
            <person name="Magnuson J."/>
            <person name="Mondo S."/>
            <person name="Nolan M."/>
            <person name="Ohm R."/>
            <person name="Pangilinan J."/>
            <person name="Park H.-J."/>
            <person name="Ramirez L."/>
            <person name="Alfaro M."/>
            <person name="Sun H."/>
            <person name="Tritt A."/>
            <person name="Yoshinaga Y."/>
            <person name="Zwiers L.-H."/>
            <person name="Turgeon B."/>
            <person name="Goodwin S."/>
            <person name="Spatafora J."/>
            <person name="Crous P."/>
            <person name="Grigoriev I."/>
        </authorList>
    </citation>
    <scope>NUCLEOTIDE SEQUENCE</scope>
    <source>
        <strain evidence="2">CBS 690.94</strain>
    </source>
</reference>
<feature type="region of interest" description="Disordered" evidence="1">
    <location>
        <begin position="438"/>
        <end position="479"/>
    </location>
</feature>
<feature type="region of interest" description="Disordered" evidence="1">
    <location>
        <begin position="223"/>
        <end position="258"/>
    </location>
</feature>
<accession>A0A9P4PYU6</accession>
<keyword evidence="3" id="KW-1185">Reference proteome</keyword>
<sequence>MSSETRFTASRSLGRSSIPITISAQPTRTAPEPGLNNFAPHKNNAENDKFVYTDGDVQEHPPEGNATPIIALPGDNATNRAVKAYLLDVLTKTGWGLALESAQEIRATINSFVGNGWALRNRYVDNTLHNICPLHITAIEDGVAIKRKVSASVRSNIGKCIMREMERYFEGEDQARVNPQNASDGGNTLVNGSRDSGTSIRRPCHGAAEQIETQQFRKRLQSRATLPDEWMSESLRTRTQSRLSQYSEDQPPPRPRPIRIKYQPVYISKTSAYPMLVDVTNKPQRTKSVKGIENTSHNSLQPGGRQTASGTGNVRTSTYKRDSFLNPYYTIPGSSLPRPASSLVFRSVSRAAFTRHPTQPTQESKPAQNLVSDTSHLASSTTPASDAPANDELTLQTEVRELDDSANEDVGATAHATAPNTDDHSDTANIAVTDEHRAIAGSDDKQNTGDAANATETDTHPTTASHDDNKTTDNDTPLFSTKEYTKLPRTRRPISPELEYWIQTLPPLGPQPMTLPPSPPNVYKDVPAELDTMAPGLLVYGPDEYGDIATINDIPVGSKTRKIAEREVEEARARTEEATAGLGEDQKAQAREAVRSGSRNGRGLDCGEDGSADPKVCGGGGQENVVGSRYTFLRYWYGSRSSIDVHSVVEIFERIETACLLSDNVQRAASVQKIRILSRFPSWVAQNLTARYRHKLDVSPHIRQYWGGMTGARSFSQCDLEAKPEKHGLALSNRG</sequence>
<feature type="compositionally biased region" description="Polar residues" evidence="1">
    <location>
        <begin position="356"/>
        <end position="377"/>
    </location>
</feature>
<dbReference type="EMBL" id="MU001492">
    <property type="protein sequence ID" value="KAF2451361.1"/>
    <property type="molecule type" value="Genomic_DNA"/>
</dbReference>
<dbReference type="Proteomes" id="UP000799764">
    <property type="component" value="Unassembled WGS sequence"/>
</dbReference>
<name>A0A9P4PYU6_9PLEO</name>
<dbReference type="OrthoDB" id="10468974at2759"/>
<feature type="compositionally biased region" description="Basic and acidic residues" evidence="1">
    <location>
        <begin position="584"/>
        <end position="594"/>
    </location>
</feature>
<feature type="region of interest" description="Disordered" evidence="1">
    <location>
        <begin position="18"/>
        <end position="47"/>
    </location>
</feature>
<feature type="region of interest" description="Disordered" evidence="1">
    <location>
        <begin position="354"/>
        <end position="391"/>
    </location>
</feature>
<gene>
    <name evidence="2" type="ORF">P171DRAFT_492678</name>
</gene>
<feature type="compositionally biased region" description="Polar residues" evidence="1">
    <location>
        <begin position="293"/>
        <end position="317"/>
    </location>
</feature>
<feature type="compositionally biased region" description="Polar residues" evidence="1">
    <location>
        <begin position="448"/>
        <end position="464"/>
    </location>
</feature>
<evidence type="ECO:0000313" key="2">
    <source>
        <dbReference type="EMBL" id="KAF2451361.1"/>
    </source>
</evidence>
<feature type="region of interest" description="Disordered" evidence="1">
    <location>
        <begin position="286"/>
        <end position="317"/>
    </location>
</feature>
<feature type="compositionally biased region" description="Polar residues" evidence="1">
    <location>
        <begin position="18"/>
        <end position="28"/>
    </location>
</feature>
<feature type="region of interest" description="Disordered" evidence="1">
    <location>
        <begin position="573"/>
        <end position="611"/>
    </location>
</feature>
<comment type="caution">
    <text evidence="2">The sequence shown here is derived from an EMBL/GenBank/DDBJ whole genome shotgun (WGS) entry which is preliminary data.</text>
</comment>
<feature type="region of interest" description="Disordered" evidence="1">
    <location>
        <begin position="174"/>
        <end position="200"/>
    </location>
</feature>
<evidence type="ECO:0000256" key="1">
    <source>
        <dbReference type="SAM" id="MobiDB-lite"/>
    </source>
</evidence>
<proteinExistence type="predicted"/>
<feature type="compositionally biased region" description="Polar residues" evidence="1">
    <location>
        <begin position="237"/>
        <end position="248"/>
    </location>
</feature>